<evidence type="ECO:0000313" key="4">
    <source>
        <dbReference type="Proteomes" id="UP000541444"/>
    </source>
</evidence>
<dbReference type="PANTHER" id="PTHR46033:SF8">
    <property type="entry name" value="PROTEIN MAINTENANCE OF MERISTEMS-LIKE"/>
    <property type="match status" value="1"/>
</dbReference>
<gene>
    <name evidence="3" type="ORF">GIB67_034462</name>
</gene>
<organism evidence="3 4">
    <name type="scientific">Kingdonia uniflora</name>
    <dbReference type="NCBI Taxonomy" id="39325"/>
    <lineage>
        <taxon>Eukaryota</taxon>
        <taxon>Viridiplantae</taxon>
        <taxon>Streptophyta</taxon>
        <taxon>Embryophyta</taxon>
        <taxon>Tracheophyta</taxon>
        <taxon>Spermatophyta</taxon>
        <taxon>Magnoliopsida</taxon>
        <taxon>Ranunculales</taxon>
        <taxon>Circaeasteraceae</taxon>
        <taxon>Kingdonia</taxon>
    </lineage>
</organism>
<dbReference type="EMBL" id="JACGCM010000067">
    <property type="protein sequence ID" value="KAF6176600.1"/>
    <property type="molecule type" value="Genomic_DNA"/>
</dbReference>
<feature type="domain" description="Aminotransferase-like plant mobile" evidence="2">
    <location>
        <begin position="10"/>
        <end position="55"/>
    </location>
</feature>
<dbReference type="Proteomes" id="UP000541444">
    <property type="component" value="Unassembled WGS sequence"/>
</dbReference>
<protein>
    <recommendedName>
        <fullName evidence="2">Aminotransferase-like plant mobile domain-containing protein</fullName>
    </recommendedName>
</protein>
<evidence type="ECO:0000256" key="1">
    <source>
        <dbReference type="SAM" id="MobiDB-lite"/>
    </source>
</evidence>
<evidence type="ECO:0000313" key="3">
    <source>
        <dbReference type="EMBL" id="KAF6176600.1"/>
    </source>
</evidence>
<dbReference type="AlphaFoldDB" id="A0A7J7PB89"/>
<keyword evidence="4" id="KW-1185">Reference proteome</keyword>
<accession>A0A7J7PB89</accession>
<proteinExistence type="predicted"/>
<dbReference type="Pfam" id="PF10536">
    <property type="entry name" value="PMD"/>
    <property type="match status" value="1"/>
</dbReference>
<dbReference type="InterPro" id="IPR044824">
    <property type="entry name" value="MAIN-like"/>
</dbReference>
<comment type="caution">
    <text evidence="3">The sequence shown here is derived from an EMBL/GenBank/DDBJ whole genome shotgun (WGS) entry which is preliminary data.</text>
</comment>
<evidence type="ECO:0000259" key="2">
    <source>
        <dbReference type="Pfam" id="PF10536"/>
    </source>
</evidence>
<feature type="region of interest" description="Disordered" evidence="1">
    <location>
        <begin position="221"/>
        <end position="254"/>
    </location>
</feature>
<reference evidence="3 4" key="1">
    <citation type="journal article" date="2020" name="IScience">
        <title>Genome Sequencing of the Endangered Kingdonia uniflora (Circaeasteraceae, Ranunculales) Reveals Potential Mechanisms of Evolutionary Specialization.</title>
        <authorList>
            <person name="Sun Y."/>
            <person name="Deng T."/>
            <person name="Zhang A."/>
            <person name="Moore M.J."/>
            <person name="Landis J.B."/>
            <person name="Lin N."/>
            <person name="Zhang H."/>
            <person name="Zhang X."/>
            <person name="Huang J."/>
            <person name="Zhang X."/>
            <person name="Sun H."/>
            <person name="Wang H."/>
        </authorList>
    </citation>
    <scope>NUCLEOTIDE SEQUENCE [LARGE SCALE GENOMIC DNA]</scope>
    <source>
        <strain evidence="3">TB1705</strain>
        <tissue evidence="3">Leaf</tissue>
    </source>
</reference>
<name>A0A7J7PB89_9MAGN</name>
<sequence>MGFEEFCSIKVGNSDDRLIHALAERWWPSTHTFHFPCGELGFISLDFIMLTGISFGRGHELPYNERYSKLEEAKNMFPGIASSDIRAFIAYMMGNLFFSNGSTSLQAGHLAALTDYDIIGTSFCDWGTLIMATLYRRLDEVSILKDGKATGDPHDMGWFMDVAEMNDQRRRISIPVMQVPYSCPPTYSMDELWHQSQGMWYAAYEDSRKLIDRNFELEEELSSQSNSQKHSQSSNTNQQGNVFPPQFEMSDPSQMPNISQDLRLVSSTGKSILFISNWFCRWMFEYHADASNTRGKAKSKRKTVLTPIIVEDVVEDEVDDDKERYKKSKIWSSGDFVNLARARSQVS</sequence>
<feature type="compositionally biased region" description="Low complexity" evidence="1">
    <location>
        <begin position="222"/>
        <end position="239"/>
    </location>
</feature>
<dbReference type="GO" id="GO:0010073">
    <property type="term" value="P:meristem maintenance"/>
    <property type="evidence" value="ECO:0007669"/>
    <property type="project" value="InterPro"/>
</dbReference>
<dbReference type="InterPro" id="IPR019557">
    <property type="entry name" value="AminoTfrase-like_pln_mobile"/>
</dbReference>
<dbReference type="PANTHER" id="PTHR46033">
    <property type="entry name" value="PROTEIN MAIN-LIKE 2"/>
    <property type="match status" value="1"/>
</dbReference>